<dbReference type="AlphaFoldDB" id="A0A9P4HSB5"/>
<dbReference type="GO" id="GO:0016020">
    <property type="term" value="C:membrane"/>
    <property type="evidence" value="ECO:0007669"/>
    <property type="project" value="UniProtKB-SubCell"/>
</dbReference>
<keyword evidence="8" id="KW-1185">Reference proteome</keyword>
<evidence type="ECO:0000313" key="8">
    <source>
        <dbReference type="Proteomes" id="UP000799776"/>
    </source>
</evidence>
<feature type="transmembrane region" description="Helical" evidence="5">
    <location>
        <begin position="215"/>
        <end position="233"/>
    </location>
</feature>
<dbReference type="Pfam" id="PF00083">
    <property type="entry name" value="Sugar_tr"/>
    <property type="match status" value="1"/>
</dbReference>
<feature type="transmembrane region" description="Helical" evidence="5">
    <location>
        <begin position="191"/>
        <end position="209"/>
    </location>
</feature>
<evidence type="ECO:0000256" key="4">
    <source>
        <dbReference type="ARBA" id="ARBA00023136"/>
    </source>
</evidence>
<reference evidence="7" key="1">
    <citation type="journal article" date="2020" name="Stud. Mycol.">
        <title>101 Dothideomycetes genomes: a test case for predicting lifestyles and emergence of pathogens.</title>
        <authorList>
            <person name="Haridas S."/>
            <person name="Albert R."/>
            <person name="Binder M."/>
            <person name="Bloem J."/>
            <person name="Labutti K."/>
            <person name="Salamov A."/>
            <person name="Andreopoulos B."/>
            <person name="Baker S."/>
            <person name="Barry K."/>
            <person name="Bills G."/>
            <person name="Bluhm B."/>
            <person name="Cannon C."/>
            <person name="Castanera R."/>
            <person name="Culley D."/>
            <person name="Daum C."/>
            <person name="Ezra D."/>
            <person name="Gonzalez J."/>
            <person name="Henrissat B."/>
            <person name="Kuo A."/>
            <person name="Liang C."/>
            <person name="Lipzen A."/>
            <person name="Lutzoni F."/>
            <person name="Magnuson J."/>
            <person name="Mondo S."/>
            <person name="Nolan M."/>
            <person name="Ohm R."/>
            <person name="Pangilinan J."/>
            <person name="Park H.-J."/>
            <person name="Ramirez L."/>
            <person name="Alfaro M."/>
            <person name="Sun H."/>
            <person name="Tritt A."/>
            <person name="Yoshinaga Y."/>
            <person name="Zwiers L.-H."/>
            <person name="Turgeon B."/>
            <person name="Goodwin S."/>
            <person name="Spatafora J."/>
            <person name="Crous P."/>
            <person name="Grigoriev I."/>
        </authorList>
    </citation>
    <scope>NUCLEOTIDE SEQUENCE</scope>
    <source>
        <strain evidence="7">CBS 121410</strain>
    </source>
</reference>
<dbReference type="PANTHER" id="PTHR24064">
    <property type="entry name" value="SOLUTE CARRIER FAMILY 22 MEMBER"/>
    <property type="match status" value="1"/>
</dbReference>
<organism evidence="7 8">
    <name type="scientific">Saccharata proteae CBS 121410</name>
    <dbReference type="NCBI Taxonomy" id="1314787"/>
    <lineage>
        <taxon>Eukaryota</taxon>
        <taxon>Fungi</taxon>
        <taxon>Dikarya</taxon>
        <taxon>Ascomycota</taxon>
        <taxon>Pezizomycotina</taxon>
        <taxon>Dothideomycetes</taxon>
        <taxon>Dothideomycetes incertae sedis</taxon>
        <taxon>Botryosphaeriales</taxon>
        <taxon>Saccharataceae</taxon>
        <taxon>Saccharata</taxon>
    </lineage>
</organism>
<evidence type="ECO:0000256" key="1">
    <source>
        <dbReference type="ARBA" id="ARBA00004141"/>
    </source>
</evidence>
<proteinExistence type="predicted"/>
<feature type="transmembrane region" description="Helical" evidence="5">
    <location>
        <begin position="436"/>
        <end position="456"/>
    </location>
</feature>
<evidence type="ECO:0000313" key="7">
    <source>
        <dbReference type="EMBL" id="KAF2085677.1"/>
    </source>
</evidence>
<dbReference type="InterPro" id="IPR005828">
    <property type="entry name" value="MFS_sugar_transport-like"/>
</dbReference>
<dbReference type="Proteomes" id="UP000799776">
    <property type="component" value="Unassembled WGS sequence"/>
</dbReference>
<feature type="transmembrane region" description="Helical" evidence="5">
    <location>
        <begin position="405"/>
        <end position="424"/>
    </location>
</feature>
<name>A0A9P4HSB5_9PEZI</name>
<comment type="subcellular location">
    <subcellularLocation>
        <location evidence="1">Membrane</location>
        <topology evidence="1">Multi-pass membrane protein</topology>
    </subcellularLocation>
</comment>
<accession>A0A9P4HSB5</accession>
<feature type="transmembrane region" description="Helical" evidence="5">
    <location>
        <begin position="165"/>
        <end position="184"/>
    </location>
</feature>
<feature type="transmembrane region" description="Helical" evidence="5">
    <location>
        <begin position="500"/>
        <end position="521"/>
    </location>
</feature>
<dbReference type="InterPro" id="IPR020846">
    <property type="entry name" value="MFS_dom"/>
</dbReference>
<dbReference type="OrthoDB" id="433512at2759"/>
<dbReference type="EMBL" id="ML978729">
    <property type="protein sequence ID" value="KAF2085677.1"/>
    <property type="molecule type" value="Genomic_DNA"/>
</dbReference>
<feature type="transmembrane region" description="Helical" evidence="5">
    <location>
        <begin position="268"/>
        <end position="287"/>
    </location>
</feature>
<keyword evidence="3 5" id="KW-1133">Transmembrane helix</keyword>
<feature type="transmembrane region" description="Helical" evidence="5">
    <location>
        <begin position="468"/>
        <end position="488"/>
    </location>
</feature>
<comment type="caution">
    <text evidence="7">The sequence shown here is derived from an EMBL/GenBank/DDBJ whole genome shotgun (WGS) entry which is preliminary data.</text>
</comment>
<dbReference type="PROSITE" id="PS50850">
    <property type="entry name" value="MFS"/>
    <property type="match status" value="1"/>
</dbReference>
<evidence type="ECO:0000256" key="3">
    <source>
        <dbReference type="ARBA" id="ARBA00022989"/>
    </source>
</evidence>
<evidence type="ECO:0000256" key="5">
    <source>
        <dbReference type="SAM" id="Phobius"/>
    </source>
</evidence>
<evidence type="ECO:0000256" key="2">
    <source>
        <dbReference type="ARBA" id="ARBA00022692"/>
    </source>
</evidence>
<feature type="domain" description="Major facilitator superfamily (MFS) profile" evidence="6">
    <location>
        <begin position="116"/>
        <end position="550"/>
    </location>
</feature>
<dbReference type="Gene3D" id="1.20.1250.20">
    <property type="entry name" value="MFS general substrate transporter like domains"/>
    <property type="match status" value="1"/>
</dbReference>
<keyword evidence="4 5" id="KW-0472">Membrane</keyword>
<dbReference type="GO" id="GO:0022857">
    <property type="term" value="F:transmembrane transporter activity"/>
    <property type="evidence" value="ECO:0007669"/>
    <property type="project" value="InterPro"/>
</dbReference>
<keyword evidence="2 5" id="KW-0812">Transmembrane</keyword>
<evidence type="ECO:0000259" key="6">
    <source>
        <dbReference type="PROSITE" id="PS50850"/>
    </source>
</evidence>
<feature type="transmembrane region" description="Helical" evidence="5">
    <location>
        <begin position="96"/>
        <end position="114"/>
    </location>
</feature>
<dbReference type="SUPFAM" id="SSF103473">
    <property type="entry name" value="MFS general substrate transporter"/>
    <property type="match status" value="1"/>
</dbReference>
<feature type="transmembrane region" description="Helical" evidence="5">
    <location>
        <begin position="528"/>
        <end position="546"/>
    </location>
</feature>
<protein>
    <submittedName>
        <fullName evidence="7">MFS phosphate transporter</fullName>
    </submittedName>
</protein>
<dbReference type="InterPro" id="IPR036259">
    <property type="entry name" value="MFS_trans_sf"/>
</dbReference>
<sequence length="664" mass="75858">MDSLRNYGLAAPHGPNMDAHHVATADIHDMQPNEKGIFDYLLRPDDGYDASGKYWADMGIMERIKFVTTVDKVEARKETREFWTLFQQAGSRWNGVFAPIGWFIGACTLFAYYFKNCIVPGMGLLLEGYVLFSIGNIKPLFQDAFAPCWNDYEICDKTWTQAVDYLEICGIIVGQILVGVIGDWLGRRWGLIQDAVIMFIGLVMLTAAWGVTENGWVICYVWALFFYGIGVGGEYPMTATSGMEGAVGSGKVSTKEDRLHRGRKVTSAFLMQGWGQFANVVILMVLLRITHGYGPPVYSKSTAQWTYRVSFFIPAIGTAWLIYYRAARMKRASNQLAVAKKKSNVTGYDKESLKLTFTYFGPRVFATAGAWYANDVFFYGNKLFQSEFINVITPHNKDLMVTWDYTLINVVVSLAGYYLASFLIDNKLYGRKWMMIVGFMLDFILFVVPAFNYDYYISPAHVHEFQTMYFLSSFFNQFGPNCVTFLVAAEVFPTPIRATAHGFSAACGKLGALTAAVLYNYIDTQTKFLVVPWFGLAGAVITWLFMPDTTGLDLKEQERRWTYIRAGREQDYHGIAIHPKHLSLWERMRGVGKYYDPDLDYKQKIEEMRGDWERDQAERAMEKERAEYDVDDADSEYSREIHSYFTRTARSRVVLFGLDFLFYC</sequence>
<feature type="transmembrane region" description="Helical" evidence="5">
    <location>
        <begin position="307"/>
        <end position="324"/>
    </location>
</feature>
<gene>
    <name evidence="7" type="ORF">K490DRAFT_75055</name>
</gene>